<proteinExistence type="predicted"/>
<reference evidence="1" key="1">
    <citation type="journal article" date="2014" name="Front. Microbiol.">
        <title>High frequency of phylogenetically diverse reductive dehalogenase-homologous genes in deep subseafloor sedimentary metagenomes.</title>
        <authorList>
            <person name="Kawai M."/>
            <person name="Futagami T."/>
            <person name="Toyoda A."/>
            <person name="Takaki Y."/>
            <person name="Nishi S."/>
            <person name="Hori S."/>
            <person name="Arai W."/>
            <person name="Tsubouchi T."/>
            <person name="Morono Y."/>
            <person name="Uchiyama I."/>
            <person name="Ito T."/>
            <person name="Fujiyama A."/>
            <person name="Inagaki F."/>
            <person name="Takami H."/>
        </authorList>
    </citation>
    <scope>NUCLEOTIDE SEQUENCE</scope>
    <source>
        <strain evidence="1">Expedition CK06-06</strain>
    </source>
</reference>
<feature type="non-terminal residue" evidence="1">
    <location>
        <position position="211"/>
    </location>
</feature>
<gene>
    <name evidence="1" type="ORF">S01H1_51623</name>
</gene>
<protein>
    <recommendedName>
        <fullName evidence="2">Phage tail collar domain-containing protein</fullName>
    </recommendedName>
</protein>
<dbReference type="AlphaFoldDB" id="X0W1D2"/>
<name>X0W1D2_9ZZZZ</name>
<comment type="caution">
    <text evidence="1">The sequence shown here is derived from an EMBL/GenBank/DDBJ whole genome shotgun (WGS) entry which is preliminary data.</text>
</comment>
<accession>X0W1D2</accession>
<organism evidence="1">
    <name type="scientific">marine sediment metagenome</name>
    <dbReference type="NCBI Taxonomy" id="412755"/>
    <lineage>
        <taxon>unclassified sequences</taxon>
        <taxon>metagenomes</taxon>
        <taxon>ecological metagenomes</taxon>
    </lineage>
</organism>
<evidence type="ECO:0008006" key="2">
    <source>
        <dbReference type="Google" id="ProtNLM"/>
    </source>
</evidence>
<evidence type="ECO:0000313" key="1">
    <source>
        <dbReference type="EMBL" id="GAG24594.1"/>
    </source>
</evidence>
<sequence length="211" mass="21924">MYFPKVLYLFSYSILMSSGISNYNTQTGLSFNNPEYPRIGNYSCNACVSSGGGCCLPVGSVVAYTKTDVLFPNLVIDGATWNICDGANGTVDLRNQFIYGNDTNANLGTTGGAASHTLLDTDIPLHSHNVPALAVPITINSITIPPQTISSLPLTGATCDAATITSLPLTGATITGNVSGNTGAPTSTAHDHNNFGGTYGFTYWCPAPGQS</sequence>
<dbReference type="SUPFAM" id="SSF88874">
    <property type="entry name" value="Receptor-binding domain of short tail fibre protein gp12"/>
    <property type="match status" value="1"/>
</dbReference>
<dbReference type="EMBL" id="BARS01033316">
    <property type="protein sequence ID" value="GAG24594.1"/>
    <property type="molecule type" value="Genomic_DNA"/>
</dbReference>